<feature type="signal peptide" evidence="1">
    <location>
        <begin position="1"/>
        <end position="36"/>
    </location>
</feature>
<gene>
    <name evidence="2" type="ORF">LMG28614_01409</name>
</gene>
<reference evidence="2 3" key="1">
    <citation type="submission" date="2020-04" db="EMBL/GenBank/DDBJ databases">
        <authorList>
            <person name="De Canck E."/>
        </authorList>
    </citation>
    <scope>NUCLEOTIDE SEQUENCE [LARGE SCALE GENOMIC DNA]</scope>
    <source>
        <strain evidence="2 3">LMG 28614</strain>
    </source>
</reference>
<sequence length="309" mass="34543">MTALAESIGNNRPRKSKLILAILTMCCLCHGLLARAADDAASLREKYQSLTQQLKHNQFQRPLYLESAESPSALKGDIYAVVDYPFATVSGALDDPAHGPANWCDVLILHLNTKYCHASTSANGDMLSVNIGKKVEQKLADTYRVQFNYRAAATSLEYFQVDLDADRGPLSTKDYRIVLEAVGIDANRTFLHLTYSYGYGMAGRIAMKTYLATIGSDKVGFTTAGGPSSGQAEYIGGVRGLVERNTMRYYLAIDSYLGALSSPAARRLEQRLTNWFNATEQYPRQLHEVSRQEYLQMKYKEYERQQTEQ</sequence>
<feature type="chain" id="PRO_5028937136" evidence="1">
    <location>
        <begin position="37"/>
        <end position="309"/>
    </location>
</feature>
<keyword evidence="3" id="KW-1185">Reference proteome</keyword>
<dbReference type="EMBL" id="CADIKK010000005">
    <property type="protein sequence ID" value="CAB3782296.1"/>
    <property type="molecule type" value="Genomic_DNA"/>
</dbReference>
<proteinExistence type="predicted"/>
<organism evidence="2 3">
    <name type="scientific">Paraburkholderia ultramafica</name>
    <dbReference type="NCBI Taxonomy" id="1544867"/>
    <lineage>
        <taxon>Bacteria</taxon>
        <taxon>Pseudomonadati</taxon>
        <taxon>Pseudomonadota</taxon>
        <taxon>Betaproteobacteria</taxon>
        <taxon>Burkholderiales</taxon>
        <taxon>Burkholderiaceae</taxon>
        <taxon>Paraburkholderia</taxon>
    </lineage>
</organism>
<dbReference type="RefSeq" id="WP_175148831.1">
    <property type="nucleotide sequence ID" value="NZ_CADIKK010000005.1"/>
</dbReference>
<keyword evidence="1" id="KW-0732">Signal</keyword>
<protein>
    <submittedName>
        <fullName evidence="2">Uncharacterized protein</fullName>
    </submittedName>
</protein>
<dbReference type="Proteomes" id="UP000494365">
    <property type="component" value="Unassembled WGS sequence"/>
</dbReference>
<evidence type="ECO:0000256" key="1">
    <source>
        <dbReference type="SAM" id="SignalP"/>
    </source>
</evidence>
<dbReference type="AlphaFoldDB" id="A0A6S7BAD1"/>
<evidence type="ECO:0000313" key="2">
    <source>
        <dbReference type="EMBL" id="CAB3782296.1"/>
    </source>
</evidence>
<evidence type="ECO:0000313" key="3">
    <source>
        <dbReference type="Proteomes" id="UP000494365"/>
    </source>
</evidence>
<name>A0A6S7BAD1_9BURK</name>
<accession>A0A6S7BAD1</accession>